<dbReference type="InterPro" id="IPR009447">
    <property type="entry name" value="PIGW/GWT1"/>
</dbReference>
<gene>
    <name evidence="9" type="ORF">CANINC_001545</name>
</gene>
<comment type="similarity">
    <text evidence="3 8">Belongs to the PIGW family.</text>
</comment>
<evidence type="ECO:0000313" key="10">
    <source>
        <dbReference type="Proteomes" id="UP000307173"/>
    </source>
</evidence>
<feature type="transmembrane region" description="Helical" evidence="8">
    <location>
        <begin position="395"/>
        <end position="418"/>
    </location>
</feature>
<keyword evidence="6 8" id="KW-1133">Transmembrane helix</keyword>
<dbReference type="Proteomes" id="UP000307173">
    <property type="component" value="Unassembled WGS sequence"/>
</dbReference>
<evidence type="ECO:0000256" key="4">
    <source>
        <dbReference type="ARBA" id="ARBA00022502"/>
    </source>
</evidence>
<feature type="transmembrane region" description="Helical" evidence="8">
    <location>
        <begin position="462"/>
        <end position="480"/>
    </location>
</feature>
<dbReference type="GO" id="GO:0032216">
    <property type="term" value="F:glucosaminyl-phosphatidylinositol O-acyltransferase activity"/>
    <property type="evidence" value="ECO:0007669"/>
    <property type="project" value="TreeGrafter"/>
</dbReference>
<proteinExistence type="inferred from homology"/>
<dbReference type="GO" id="GO:0072659">
    <property type="term" value="P:protein localization to plasma membrane"/>
    <property type="evidence" value="ECO:0007669"/>
    <property type="project" value="TreeGrafter"/>
</dbReference>
<feature type="transmembrane region" description="Helical" evidence="8">
    <location>
        <begin position="173"/>
        <end position="192"/>
    </location>
</feature>
<keyword evidence="4 8" id="KW-0337">GPI-anchor biosynthesis</keyword>
<comment type="function">
    <text evidence="8">A acetyltransferase, which acetylates the inositol ring of phosphatidylinositol during biosynthesis of GPI-anchor.</text>
</comment>
<feature type="transmembrane region" description="Helical" evidence="8">
    <location>
        <begin position="213"/>
        <end position="229"/>
    </location>
</feature>
<keyword evidence="7 8" id="KW-0472">Membrane</keyword>
<comment type="subcellular location">
    <subcellularLocation>
        <location evidence="1 8">Endoplasmic reticulum membrane</location>
        <topology evidence="1 8">Multi-pass membrane protein</topology>
    </subcellularLocation>
</comment>
<comment type="caution">
    <text evidence="9">The sequence shown here is derived from an EMBL/GenBank/DDBJ whole genome shotgun (WGS) entry which is preliminary data.</text>
</comment>
<feature type="transmembrane region" description="Helical" evidence="8">
    <location>
        <begin position="249"/>
        <end position="268"/>
    </location>
</feature>
<keyword evidence="8" id="KW-0808">Transferase</keyword>
<evidence type="ECO:0000256" key="1">
    <source>
        <dbReference type="ARBA" id="ARBA00004477"/>
    </source>
</evidence>
<dbReference type="GO" id="GO:0006506">
    <property type="term" value="P:GPI anchor biosynthetic process"/>
    <property type="evidence" value="ECO:0007669"/>
    <property type="project" value="UniProtKB-UniPathway"/>
</dbReference>
<evidence type="ECO:0000256" key="2">
    <source>
        <dbReference type="ARBA" id="ARBA00004687"/>
    </source>
</evidence>
<keyword evidence="8" id="KW-0256">Endoplasmic reticulum</keyword>
<name>A0A4T0X4K5_9ASCO</name>
<evidence type="ECO:0000256" key="3">
    <source>
        <dbReference type="ARBA" id="ARBA00007559"/>
    </source>
</evidence>
<dbReference type="Pfam" id="PF06423">
    <property type="entry name" value="GWT1"/>
    <property type="match status" value="1"/>
</dbReference>
<dbReference type="EMBL" id="SELW01000224">
    <property type="protein sequence ID" value="TID29852.1"/>
    <property type="molecule type" value="Genomic_DNA"/>
</dbReference>
<dbReference type="UniPathway" id="UPA00196"/>
<dbReference type="AlphaFoldDB" id="A0A4T0X4K5"/>
<feature type="transmembrane region" description="Helical" evidence="8">
    <location>
        <begin position="83"/>
        <end position="102"/>
    </location>
</feature>
<dbReference type="STRING" id="52247.A0A4T0X4K5"/>
<comment type="pathway">
    <text evidence="2 8">Glycolipid biosynthesis; glycosylphosphatidylinositol-anchor biosynthesis.</text>
</comment>
<keyword evidence="5 8" id="KW-0812">Transmembrane</keyword>
<dbReference type="OrthoDB" id="15270at2759"/>
<evidence type="ECO:0000256" key="7">
    <source>
        <dbReference type="ARBA" id="ARBA00023136"/>
    </source>
</evidence>
<evidence type="ECO:0000313" key="9">
    <source>
        <dbReference type="EMBL" id="TID29852.1"/>
    </source>
</evidence>
<keyword evidence="8" id="KW-0012">Acyltransferase</keyword>
<dbReference type="PANTHER" id="PTHR20661">
    <property type="entry name" value="PHOSPHATIDYLINOSITOL-GLYCAN BIOSYNTHESIS CLASS W PROTEIN"/>
    <property type="match status" value="1"/>
</dbReference>
<evidence type="ECO:0000256" key="6">
    <source>
        <dbReference type="ARBA" id="ARBA00022989"/>
    </source>
</evidence>
<evidence type="ECO:0000256" key="8">
    <source>
        <dbReference type="RuleBase" id="RU280819"/>
    </source>
</evidence>
<feature type="transmembrane region" description="Helical" evidence="8">
    <location>
        <begin position="56"/>
        <end position="77"/>
    </location>
</feature>
<feature type="transmembrane region" description="Helical" evidence="8">
    <location>
        <begin position="366"/>
        <end position="383"/>
    </location>
</feature>
<dbReference type="GO" id="GO:0005789">
    <property type="term" value="C:endoplasmic reticulum membrane"/>
    <property type="evidence" value="ECO:0007669"/>
    <property type="project" value="UniProtKB-SubCell"/>
</dbReference>
<keyword evidence="10" id="KW-1185">Reference proteome</keyword>
<feature type="transmembrane region" description="Helical" evidence="8">
    <location>
        <begin position="23"/>
        <end position="40"/>
    </location>
</feature>
<accession>A0A4T0X4K5</accession>
<protein>
    <recommendedName>
        <fullName evidence="8">GPI-anchored wall transfer protein</fullName>
        <ecNumber evidence="8">2.3.-.-</ecNumber>
    </recommendedName>
</protein>
<dbReference type="PANTHER" id="PTHR20661:SF0">
    <property type="entry name" value="PHOSPHATIDYLINOSITOL-GLYCAN BIOSYNTHESIS CLASS W PROTEIN"/>
    <property type="match status" value="1"/>
</dbReference>
<dbReference type="EC" id="2.3.-.-" evidence="8"/>
<organism evidence="9 10">
    <name type="scientific">Pichia inconspicua</name>
    <dbReference type="NCBI Taxonomy" id="52247"/>
    <lineage>
        <taxon>Eukaryota</taxon>
        <taxon>Fungi</taxon>
        <taxon>Dikarya</taxon>
        <taxon>Ascomycota</taxon>
        <taxon>Saccharomycotina</taxon>
        <taxon>Pichiomycetes</taxon>
        <taxon>Pichiales</taxon>
        <taxon>Pichiaceae</taxon>
        <taxon>Pichia</taxon>
    </lineage>
</organism>
<dbReference type="PIRSF" id="PIRSF017321">
    <property type="entry name" value="GWT1"/>
    <property type="match status" value="1"/>
</dbReference>
<sequence length="515" mass="57961">MATLKERKTQFVSDLVGGSTLDIYQVTSVSALSYLVWCVLKKRTNLFAESKQNESFIATAIDFLLNWNNLLLATTLYANNIQLLIFLNLGMLILALGSSNTVKSTRKVKENLQSTIRKVTINLNNLTATQLLPSKTFITVYRAQMMVITCISIMAVDFNIFPRRFAKVETWGTSLMDLGVGSFVFSMGLISARTYLRQLYNSNFNYTKTIVKSIKSSFPIFVLGLVRLISTKSVDYHEHVTEYGLHWNFFFTLASLPILNALLSPLILRFSPLLTSIVCSIIYENFLINKSGIEFIIKSPRDNFFTANREGILSLGGYFPIFLNGLSLGACILPVIPIPNPLSTVGVSKQNLINFYKKKHSRMSPLKSMLILSLLFQISYYIIDTCYIYSVSRRMANILYVIWVSAYNCTFLLLYGVIEKFVLGDAEIEVVVENSDTVTDIAEIIDDTYVPTSLIAVNNNSLVLFLIANLTTGLINLSINTIDANALKSLVILIFYEGFLSWLSLYLFKKGITLR</sequence>
<feature type="transmembrane region" description="Helical" evidence="8">
    <location>
        <begin position="486"/>
        <end position="508"/>
    </location>
</feature>
<feature type="transmembrane region" description="Helical" evidence="8">
    <location>
        <begin position="140"/>
        <end position="161"/>
    </location>
</feature>
<evidence type="ECO:0000256" key="5">
    <source>
        <dbReference type="ARBA" id="ARBA00022692"/>
    </source>
</evidence>
<reference evidence="9 10" key="1">
    <citation type="journal article" date="2019" name="Front. Genet.">
        <title>Whole-Genome Sequencing of the Opportunistic Yeast Pathogen Candida inconspicua Uncovers Its Hybrid Origin.</title>
        <authorList>
            <person name="Mixao V."/>
            <person name="Hansen A.P."/>
            <person name="Saus E."/>
            <person name="Boekhout T."/>
            <person name="Lass-Florl C."/>
            <person name="Gabaldon T."/>
        </authorList>
    </citation>
    <scope>NUCLEOTIDE SEQUENCE [LARGE SCALE GENOMIC DNA]</scope>
    <source>
        <strain evidence="9 10">CBS 180</strain>
    </source>
</reference>